<sequence>MDKITEQELLGLAASAAGYEHRWDGDALAMYVRPIGSTEAFRLWRPLTDDSDAGLLAQQRAIRVLVGNDKVDALSPEAHVHERLGLDRRAAIRRAVVRAAAARARIPATS</sequence>
<proteinExistence type="predicted"/>
<gene>
    <name evidence="1" type="ORF">GCM10007320_65750</name>
</gene>
<comment type="caution">
    <text evidence="1">The sequence shown here is derived from an EMBL/GenBank/DDBJ whole genome shotgun (WGS) entry which is preliminary data.</text>
</comment>
<keyword evidence="2" id="KW-1185">Reference proteome</keyword>
<accession>A0ABQ3GI26</accession>
<reference evidence="2" key="1">
    <citation type="journal article" date="2019" name="Int. J. Syst. Evol. Microbiol.">
        <title>The Global Catalogue of Microorganisms (GCM) 10K type strain sequencing project: providing services to taxonomists for standard genome sequencing and annotation.</title>
        <authorList>
            <consortium name="The Broad Institute Genomics Platform"/>
            <consortium name="The Broad Institute Genome Sequencing Center for Infectious Disease"/>
            <person name="Wu L."/>
            <person name="Ma J."/>
        </authorList>
    </citation>
    <scope>NUCLEOTIDE SEQUENCE [LARGE SCALE GENOMIC DNA]</scope>
    <source>
        <strain evidence="2">KCTC 23314</strain>
    </source>
</reference>
<organism evidence="1 2">
    <name type="scientific">Pseudorhodoferax aquiterrae</name>
    <dbReference type="NCBI Taxonomy" id="747304"/>
    <lineage>
        <taxon>Bacteria</taxon>
        <taxon>Pseudomonadati</taxon>
        <taxon>Pseudomonadota</taxon>
        <taxon>Betaproteobacteria</taxon>
        <taxon>Burkholderiales</taxon>
        <taxon>Comamonadaceae</taxon>
    </lineage>
</organism>
<dbReference type="Proteomes" id="UP000626210">
    <property type="component" value="Unassembled WGS sequence"/>
</dbReference>
<dbReference type="EMBL" id="BMYK01000052">
    <property type="protein sequence ID" value="GHD04680.1"/>
    <property type="molecule type" value="Genomic_DNA"/>
</dbReference>
<evidence type="ECO:0000313" key="1">
    <source>
        <dbReference type="EMBL" id="GHD04680.1"/>
    </source>
</evidence>
<dbReference type="RefSeq" id="WP_189691077.1">
    <property type="nucleotide sequence ID" value="NZ_BMYK01000052.1"/>
</dbReference>
<protein>
    <submittedName>
        <fullName evidence="1">Uncharacterized protein</fullName>
    </submittedName>
</protein>
<name>A0ABQ3GI26_9BURK</name>
<evidence type="ECO:0000313" key="2">
    <source>
        <dbReference type="Proteomes" id="UP000626210"/>
    </source>
</evidence>